<sequence>WHYQYDRHLVTRYTDRTGRGMNLAYDAHARAVREWADDGSHDTRLDWDENIRLTCVTDALGQETRHYYDIAGYTYRTVYPDGLEEWLFRDDAKNVVRHIHTDGGSEHFRYDDHGNLLTHT</sequence>
<dbReference type="InterPro" id="IPR006530">
    <property type="entry name" value="YD"/>
</dbReference>
<dbReference type="Proteomes" id="UP000430634">
    <property type="component" value="Unassembled WGS sequence"/>
</dbReference>
<feature type="non-terminal residue" evidence="1">
    <location>
        <position position="1"/>
    </location>
</feature>
<comment type="caution">
    <text evidence="1">The sequence shown here is derived from an EMBL/GenBank/DDBJ whole genome shotgun (WGS) entry which is preliminary data.</text>
</comment>
<reference evidence="1 2" key="1">
    <citation type="submission" date="2019-11" db="EMBL/GenBank/DDBJ databases">
        <title>Type strains purchased from KCTC, JCM and DSMZ.</title>
        <authorList>
            <person name="Lu H."/>
        </authorList>
    </citation>
    <scope>NUCLEOTIDE SEQUENCE [LARGE SCALE GENOMIC DNA]</scope>
    <source>
        <strain evidence="1 2">KCTC 52429</strain>
    </source>
</reference>
<accession>A0A6I3T4D9</accession>
<evidence type="ECO:0008006" key="3">
    <source>
        <dbReference type="Google" id="ProtNLM"/>
    </source>
</evidence>
<dbReference type="AlphaFoldDB" id="A0A6I3T4D9"/>
<organism evidence="1 2">
    <name type="scientific">Pseudoduganella buxea</name>
    <dbReference type="NCBI Taxonomy" id="1949069"/>
    <lineage>
        <taxon>Bacteria</taxon>
        <taxon>Pseudomonadati</taxon>
        <taxon>Pseudomonadota</taxon>
        <taxon>Betaproteobacteria</taxon>
        <taxon>Burkholderiales</taxon>
        <taxon>Oxalobacteraceae</taxon>
        <taxon>Telluria group</taxon>
        <taxon>Pseudoduganella</taxon>
    </lineage>
</organism>
<evidence type="ECO:0000313" key="2">
    <source>
        <dbReference type="Proteomes" id="UP000430634"/>
    </source>
</evidence>
<dbReference type="Gene3D" id="2.180.10.10">
    <property type="entry name" value="RHS repeat-associated core"/>
    <property type="match status" value="1"/>
</dbReference>
<dbReference type="OrthoDB" id="8553452at2"/>
<dbReference type="RefSeq" id="WP_155473712.1">
    <property type="nucleotide sequence ID" value="NZ_WNKZ01000274.1"/>
</dbReference>
<feature type="non-terminal residue" evidence="1">
    <location>
        <position position="120"/>
    </location>
</feature>
<protein>
    <recommendedName>
        <fullName evidence="3">RHS repeat protein</fullName>
    </recommendedName>
</protein>
<name>A0A6I3T4D9_9BURK</name>
<evidence type="ECO:0000313" key="1">
    <source>
        <dbReference type="EMBL" id="MTV56540.1"/>
    </source>
</evidence>
<gene>
    <name evidence="1" type="ORF">GM672_27940</name>
</gene>
<dbReference type="NCBIfam" id="TIGR01643">
    <property type="entry name" value="YD_repeat_2x"/>
    <property type="match status" value="2"/>
</dbReference>
<proteinExistence type="predicted"/>
<dbReference type="EMBL" id="WNKZ01000274">
    <property type="protein sequence ID" value="MTV56540.1"/>
    <property type="molecule type" value="Genomic_DNA"/>
</dbReference>